<dbReference type="SUPFAM" id="SSF49899">
    <property type="entry name" value="Concanavalin A-like lectins/glucanases"/>
    <property type="match status" value="1"/>
</dbReference>
<keyword evidence="5" id="KW-0325">Glycoprotein</keyword>
<dbReference type="InterPro" id="IPR001759">
    <property type="entry name" value="PTX_dom"/>
</dbReference>
<dbReference type="SMART" id="SM00159">
    <property type="entry name" value="PTX"/>
    <property type="match status" value="1"/>
</dbReference>
<sequence>MHPTSSTARLRTGEWISSFFFFFAICLSVCAGTGMPGSDYNPHPRFICTPIPADADPGCFPTAGGPAGPTTGHHGGPNGNSNGWWGMSEEAKATILHLRESLVQQKETILDQRETIRELTAKLNLCEGFNRGTGSHDDHPHHTPAHLAHHAHHAYPTAPDTAHLGWVPPDGHHGSHEMELGHYGDGFGGHHRGKASLSEKHVTGEIPSASSTPEQMSRMLQSLKERLESLQTRNTSTSYASSLKDLLQRKINALEQQMQHHSASLTSAGHSDHEDDDDDDGHHVDDHDHSHHEDSHDDRDHDSHNDHDDPHDESHHSDHHDDDHHDDDHHDDNSHDNGHQDNGHPDNEVSEHGFERLSSYNLKGHNEAQGGVHSKLDAVLSQLQHRLTDTGSRKKSTSTEAFQIGFPLRTNYMYGRVKRTLLHEIFSFTLCLWIKAGIGPGLGTPFSYSVPGQANELVLIEWGNNPMELLVDDRAVPLPLSLSDGKWHHVCVTWSTRDGLWEAYQDGVKRGSGENLSPWHPIKPGGVFILGQEQDTLGGRFDATQAFVGEISDVQMWSHVLTPHDVYSLASCGGHMTGDIIAWSESVVELHGGVTKYPFDPCH</sequence>
<evidence type="ECO:0000256" key="2">
    <source>
        <dbReference type="ARBA" id="ARBA00022723"/>
    </source>
</evidence>
<dbReference type="InterPro" id="IPR013320">
    <property type="entry name" value="ConA-like_dom_sf"/>
</dbReference>
<keyword evidence="2" id="KW-0479">Metal-binding</keyword>
<feature type="compositionally biased region" description="Basic and acidic residues" evidence="7">
    <location>
        <begin position="280"/>
        <end position="351"/>
    </location>
</feature>
<comment type="caution">
    <text evidence="6">Lacks conserved residue(s) required for the propagation of feature annotation.</text>
</comment>
<keyword evidence="11" id="KW-1185">Reference proteome</keyword>
<dbReference type="Gene3D" id="2.60.120.200">
    <property type="match status" value="1"/>
</dbReference>
<evidence type="ECO:0000256" key="5">
    <source>
        <dbReference type="ARBA" id="ARBA00023180"/>
    </source>
</evidence>
<keyword evidence="8" id="KW-0732">Signal</keyword>
<gene>
    <name evidence="10" type="ORF">ABG768_008306</name>
</gene>
<dbReference type="FunFam" id="2.60.120.200:FF:000012">
    <property type="entry name" value="neuronal pentraxin receptor"/>
    <property type="match status" value="1"/>
</dbReference>
<feature type="chain" id="PRO_5043979841" description="Pentraxin (PTX) domain-containing protein" evidence="8">
    <location>
        <begin position="33"/>
        <end position="603"/>
    </location>
</feature>
<evidence type="ECO:0000256" key="4">
    <source>
        <dbReference type="ARBA" id="ARBA00023157"/>
    </source>
</evidence>
<comment type="caution">
    <text evidence="10">The sequence shown here is derived from an EMBL/GenBank/DDBJ whole genome shotgun (WGS) entry which is preliminary data.</text>
</comment>
<evidence type="ECO:0000313" key="10">
    <source>
        <dbReference type="EMBL" id="KAK9960451.1"/>
    </source>
</evidence>
<dbReference type="PRINTS" id="PR00895">
    <property type="entry name" value="PENTAXIN"/>
</dbReference>
<evidence type="ECO:0000256" key="7">
    <source>
        <dbReference type="SAM" id="MobiDB-lite"/>
    </source>
</evidence>
<reference evidence="10 11" key="1">
    <citation type="submission" date="2024-05" db="EMBL/GenBank/DDBJ databases">
        <title>A high-quality chromosomal-level genome assembly of Topmouth culter (Culter alburnus).</title>
        <authorList>
            <person name="Zhao H."/>
        </authorList>
    </citation>
    <scope>NUCLEOTIDE SEQUENCE [LARGE SCALE GENOMIC DNA]</scope>
    <source>
        <strain evidence="10">CATC2023</strain>
        <tissue evidence="10">Muscle</tissue>
    </source>
</reference>
<dbReference type="InterPro" id="IPR030476">
    <property type="entry name" value="Pentaxin_CS"/>
</dbReference>
<keyword evidence="3" id="KW-0106">Calcium</keyword>
<evidence type="ECO:0000256" key="6">
    <source>
        <dbReference type="PROSITE-ProRule" id="PRU01172"/>
    </source>
</evidence>
<dbReference type="Proteomes" id="UP001479290">
    <property type="component" value="Unassembled WGS sequence"/>
</dbReference>
<dbReference type="InterPro" id="IPR051360">
    <property type="entry name" value="Neuronal_Pentraxin_Related"/>
</dbReference>
<evidence type="ECO:0000256" key="3">
    <source>
        <dbReference type="ARBA" id="ARBA00022837"/>
    </source>
</evidence>
<evidence type="ECO:0000256" key="8">
    <source>
        <dbReference type="SAM" id="SignalP"/>
    </source>
</evidence>
<dbReference type="PROSITE" id="PS00289">
    <property type="entry name" value="PTX_1"/>
    <property type="match status" value="1"/>
</dbReference>
<feature type="region of interest" description="Disordered" evidence="7">
    <location>
        <begin position="257"/>
        <end position="351"/>
    </location>
</feature>
<proteinExistence type="predicted"/>
<dbReference type="PANTHER" id="PTHR19277:SF3">
    <property type="entry name" value="NEURONAL PENTRAXIN-1-RELATED"/>
    <property type="match status" value="1"/>
</dbReference>
<dbReference type="PANTHER" id="PTHR19277">
    <property type="entry name" value="PENTRAXIN"/>
    <property type="match status" value="1"/>
</dbReference>
<dbReference type="GO" id="GO:0046872">
    <property type="term" value="F:metal ion binding"/>
    <property type="evidence" value="ECO:0007669"/>
    <property type="project" value="UniProtKB-KW"/>
</dbReference>
<evidence type="ECO:0000313" key="11">
    <source>
        <dbReference type="Proteomes" id="UP001479290"/>
    </source>
</evidence>
<name>A0AAW1ZG20_CULAL</name>
<dbReference type="Pfam" id="PF00354">
    <property type="entry name" value="Pentaxin"/>
    <property type="match status" value="1"/>
</dbReference>
<accession>A0AAW1ZG20</accession>
<evidence type="ECO:0000259" key="9">
    <source>
        <dbReference type="PROSITE" id="PS51828"/>
    </source>
</evidence>
<keyword evidence="4" id="KW-1015">Disulfide bond</keyword>
<organism evidence="10 11">
    <name type="scientific">Culter alburnus</name>
    <name type="common">Topmouth culter</name>
    <dbReference type="NCBI Taxonomy" id="194366"/>
    <lineage>
        <taxon>Eukaryota</taxon>
        <taxon>Metazoa</taxon>
        <taxon>Chordata</taxon>
        <taxon>Craniata</taxon>
        <taxon>Vertebrata</taxon>
        <taxon>Euteleostomi</taxon>
        <taxon>Actinopterygii</taxon>
        <taxon>Neopterygii</taxon>
        <taxon>Teleostei</taxon>
        <taxon>Ostariophysi</taxon>
        <taxon>Cypriniformes</taxon>
        <taxon>Xenocyprididae</taxon>
        <taxon>Xenocypridinae</taxon>
        <taxon>Culter</taxon>
    </lineage>
</organism>
<comment type="cofactor">
    <cofactor evidence="1">
        <name>Ca(2+)</name>
        <dbReference type="ChEBI" id="CHEBI:29108"/>
    </cofactor>
</comment>
<protein>
    <recommendedName>
        <fullName evidence="9">Pentraxin (PTX) domain-containing protein</fullName>
    </recommendedName>
</protein>
<dbReference type="EMBL" id="JAWDJR010000016">
    <property type="protein sequence ID" value="KAK9960451.1"/>
    <property type="molecule type" value="Genomic_DNA"/>
</dbReference>
<feature type="domain" description="Pentraxin (PTX)" evidence="9">
    <location>
        <begin position="400"/>
        <end position="602"/>
    </location>
</feature>
<dbReference type="CDD" id="cd00152">
    <property type="entry name" value="PTX"/>
    <property type="match status" value="1"/>
</dbReference>
<feature type="compositionally biased region" description="Polar residues" evidence="7">
    <location>
        <begin position="257"/>
        <end position="268"/>
    </location>
</feature>
<dbReference type="PROSITE" id="PS51828">
    <property type="entry name" value="PTX_2"/>
    <property type="match status" value="1"/>
</dbReference>
<evidence type="ECO:0000256" key="1">
    <source>
        <dbReference type="ARBA" id="ARBA00001913"/>
    </source>
</evidence>
<feature type="signal peptide" evidence="8">
    <location>
        <begin position="1"/>
        <end position="32"/>
    </location>
</feature>
<dbReference type="AlphaFoldDB" id="A0AAW1ZG20"/>